<feature type="domain" description="THAP-type" evidence="11">
    <location>
        <begin position="153"/>
        <end position="243"/>
    </location>
</feature>
<keyword evidence="14" id="KW-1185">Reference proteome</keyword>
<dbReference type="GO" id="GO:0008333">
    <property type="term" value="P:endosome to lysosome transport"/>
    <property type="evidence" value="ECO:0007669"/>
    <property type="project" value="TreeGrafter"/>
</dbReference>
<keyword evidence="4 7" id="KW-0863">Zinc-finger</keyword>
<dbReference type="SUPFAM" id="SSF56112">
    <property type="entry name" value="Protein kinase-like (PK-like)"/>
    <property type="match status" value="1"/>
</dbReference>
<dbReference type="InterPro" id="IPR036871">
    <property type="entry name" value="PX_dom_sf"/>
</dbReference>
<dbReference type="SMART" id="SM00980">
    <property type="entry name" value="THAP"/>
    <property type="match status" value="4"/>
</dbReference>
<dbReference type="EMBL" id="CAACVG010008203">
    <property type="protein sequence ID" value="VEN48944.1"/>
    <property type="molecule type" value="Genomic_DNA"/>
</dbReference>
<feature type="compositionally biased region" description="Polar residues" evidence="8">
    <location>
        <begin position="90"/>
        <end position="104"/>
    </location>
</feature>
<dbReference type="Gene3D" id="6.20.210.20">
    <property type="entry name" value="THAP domain"/>
    <property type="match status" value="1"/>
</dbReference>
<feature type="domain" description="PX" evidence="10">
    <location>
        <begin position="763"/>
        <end position="875"/>
    </location>
</feature>
<feature type="domain" description="THAP-type" evidence="11">
    <location>
        <begin position="683"/>
        <end position="758"/>
    </location>
</feature>
<dbReference type="InterPro" id="IPR003124">
    <property type="entry name" value="WH2_dom"/>
</dbReference>
<feature type="compositionally biased region" description="Polar residues" evidence="8">
    <location>
        <begin position="643"/>
        <end position="654"/>
    </location>
</feature>
<dbReference type="InterPro" id="IPR000719">
    <property type="entry name" value="Prot_kinase_dom"/>
</dbReference>
<evidence type="ECO:0000313" key="14">
    <source>
        <dbReference type="Proteomes" id="UP000410492"/>
    </source>
</evidence>
<dbReference type="PROSITE" id="PS50011">
    <property type="entry name" value="PROTEIN_KINASE_DOM"/>
    <property type="match status" value="1"/>
</dbReference>
<keyword evidence="5" id="KW-0862">Zinc</keyword>
<feature type="compositionally biased region" description="Low complexity" evidence="8">
    <location>
        <begin position="133"/>
        <end position="145"/>
    </location>
</feature>
<dbReference type="GO" id="GO:0035091">
    <property type="term" value="F:phosphatidylinositol binding"/>
    <property type="evidence" value="ECO:0007669"/>
    <property type="project" value="InterPro"/>
</dbReference>
<dbReference type="GO" id="GO:0005770">
    <property type="term" value="C:late endosome"/>
    <property type="evidence" value="ECO:0007669"/>
    <property type="project" value="TreeGrafter"/>
</dbReference>
<sequence>MSEERDPLDLDAEALMNEKADNIEFVVDDSDEENHESEPEGDPEPGGVEDITILVESDDDSRGDLKPDDENSSQHSSYIDDYPDLEEVSTDQIKGSSKQISESTGKGIKRPRDSDNENSTSKKVSIHGEDTSKNNGSSNVAVGSSQEIEGPKLTTNPCFVPGCQLPKNKKVYFFRVPKNKILFQLWDLMIKRPGVRLTGQCLVCQQHFHKDDILKVEGPRESGGVCLYTRLLALKREALPCISYVQRCPVINCGLRAGRSQQFPILDKNNFSVWLERLGNPKLKFADILQILRYRVCDGHFHKKCFDENGELKSGSTPSVNIPEFPHVAYMSYPSARDLVKLPTPPLTGKCAFEKCADKAKKKQNVYPLPTNFENLVKWLAASGHPNWIATTLEKTLERVNQQVSVGFGVCLDHFTSYDFVDASLEQLANTAVPTRKGDQEPSINYAVEVKSVVPVKPGTAPPAISPAPVSAVNNNNMVILLPSNPAPVAPSIAPVSVVVPVNPAPQQTVSANVPNPIQPVLPAPPPPTNMVPLLVSNNGDTKWVAIARCPCCTSETPNSEPNINQVMLVPQEVITATNPDFLQKMLSAAVSGGQPQPAAAPSRFTEPTFLPKATPTVPKVTNNLPRIPTPKVTPSMRRTAAANITPTDTIDLTETSEKDDSNVQNELPKTSQSPAHDQFCCYNKRGCCYVGCIAEPSATNPLYTFPVDVERRKAWLQACGRTDAIYYKWLQVCKMHFTPDCFHEKGFLLPDAVPVQNQYKAPLTCSQPGSHKFHSSSNKNQQEFTIKVYRGPYSNEIWKVNRRYNDFHKLHSVLLTSGIPLELPPKKLIGNMDPHFINERQQGLQKYLDSIFMNPILASSLPARSFVDPANYCQPFGEVALQHVSLALRGEQGWEVVGPIPDIGWRLRKHYFQLRCKSMPKEEILGAWTDYGPDRYLDDRDMGATFKSIGQLQHPYIHSTDLSLCTDTGALVARVYNKEGSLRDYLCTAKPKQSFLKKYGNPKIGHRGLSVEQVALYGRQILEALKFLHDKGFPYGHLSTGNIMIENDRIKLLDIENGVLGVPSFYRPYFIQHKRINTMQAVDVYCLGHVLYEMTFGVPLRESIVDDIPECPIKNILERILSPEACRNGLPTVADLLAEPLFALTVLKLYPGEKAHFKLSTQLKDHLRTSIEKMEARLREEQRLVRGQKRLARLQEMMSVEEEEKRKHKNKKQERRDQQQQLHNQKQKASVEKTNSISGDRSDSVNSSTTPSVGTSTPPSASGSNIPSPPPPPPPMDGLPPPPPPMGAAPPVTSPPPTSETADEKRTALLNDICEFNKAQLRKIKPGCGVKTKSRKTKVS</sequence>
<evidence type="ECO:0000256" key="8">
    <source>
        <dbReference type="SAM" id="MobiDB-lite"/>
    </source>
</evidence>
<comment type="subcellular location">
    <subcellularLocation>
        <location evidence="1">Cytoplasm</location>
    </subcellularLocation>
</comment>
<dbReference type="SMART" id="SM00692">
    <property type="entry name" value="DM3"/>
    <property type="match status" value="3"/>
</dbReference>
<feature type="region of interest" description="Disordered" evidence="8">
    <location>
        <begin position="593"/>
        <end position="671"/>
    </location>
</feature>
<evidence type="ECO:0000259" key="9">
    <source>
        <dbReference type="PROSITE" id="PS50011"/>
    </source>
</evidence>
<dbReference type="OrthoDB" id="41200at2759"/>
<protein>
    <recommendedName>
        <fullName evidence="15">PX domain-containing protein kinase-like protein</fullName>
    </recommendedName>
</protein>
<dbReference type="Gene3D" id="3.30.1520.10">
    <property type="entry name" value="Phox-like domain"/>
    <property type="match status" value="1"/>
</dbReference>
<dbReference type="SUPFAM" id="SSF64268">
    <property type="entry name" value="PX domain"/>
    <property type="match status" value="1"/>
</dbReference>
<dbReference type="Pfam" id="PF00787">
    <property type="entry name" value="PX"/>
    <property type="match status" value="1"/>
</dbReference>
<feature type="compositionally biased region" description="Basic and acidic residues" evidence="8">
    <location>
        <begin position="60"/>
        <end position="69"/>
    </location>
</feature>
<evidence type="ECO:0008006" key="15">
    <source>
        <dbReference type="Google" id="ProtNLM"/>
    </source>
</evidence>
<keyword evidence="2" id="KW-0963">Cytoplasm</keyword>
<dbReference type="GO" id="GO:0005524">
    <property type="term" value="F:ATP binding"/>
    <property type="evidence" value="ECO:0007669"/>
    <property type="project" value="InterPro"/>
</dbReference>
<reference evidence="13 14" key="1">
    <citation type="submission" date="2019-01" db="EMBL/GenBank/DDBJ databases">
        <authorList>
            <person name="Sayadi A."/>
        </authorList>
    </citation>
    <scope>NUCLEOTIDE SEQUENCE [LARGE SCALE GENOMIC DNA]</scope>
</reference>
<evidence type="ECO:0000259" key="10">
    <source>
        <dbReference type="PROSITE" id="PS50195"/>
    </source>
</evidence>
<keyword evidence="6 7" id="KW-0238">DNA-binding</keyword>
<dbReference type="InterPro" id="IPR006612">
    <property type="entry name" value="THAP_Znf"/>
</dbReference>
<dbReference type="InterPro" id="IPR011009">
    <property type="entry name" value="Kinase-like_dom_sf"/>
</dbReference>
<dbReference type="GO" id="GO:0043271">
    <property type="term" value="P:negative regulation of monoatomic ion transport"/>
    <property type="evidence" value="ECO:0007669"/>
    <property type="project" value="TreeGrafter"/>
</dbReference>
<evidence type="ECO:0000256" key="7">
    <source>
        <dbReference type="PROSITE-ProRule" id="PRU00309"/>
    </source>
</evidence>
<feature type="domain" description="THAP-type" evidence="11">
    <location>
        <begin position="244"/>
        <end position="321"/>
    </location>
</feature>
<accession>A0A653CM06</accession>
<dbReference type="SUPFAM" id="SSF57716">
    <property type="entry name" value="Glucocorticoid receptor-like (DNA-binding domain)"/>
    <property type="match status" value="3"/>
</dbReference>
<dbReference type="GO" id="GO:0008270">
    <property type="term" value="F:zinc ion binding"/>
    <property type="evidence" value="ECO:0007669"/>
    <property type="project" value="UniProtKB-KW"/>
</dbReference>
<dbReference type="GO" id="GO:0003677">
    <property type="term" value="F:DNA binding"/>
    <property type="evidence" value="ECO:0007669"/>
    <property type="project" value="UniProtKB-UniRule"/>
</dbReference>
<dbReference type="GO" id="GO:0004672">
    <property type="term" value="F:protein kinase activity"/>
    <property type="evidence" value="ECO:0007669"/>
    <property type="project" value="InterPro"/>
</dbReference>
<feature type="domain" description="THAP-type" evidence="11">
    <location>
        <begin position="347"/>
        <end position="437"/>
    </location>
</feature>
<dbReference type="GO" id="GO:0045022">
    <property type="term" value="P:early endosome to late endosome transport"/>
    <property type="evidence" value="ECO:0007669"/>
    <property type="project" value="TreeGrafter"/>
</dbReference>
<keyword evidence="3" id="KW-0479">Metal-binding</keyword>
<feature type="domain" description="Protein kinase" evidence="9">
    <location>
        <begin position="871"/>
        <end position="1192"/>
    </location>
</feature>
<dbReference type="Pfam" id="PF05485">
    <property type="entry name" value="THAP"/>
    <property type="match status" value="2"/>
</dbReference>
<evidence type="ECO:0000259" key="11">
    <source>
        <dbReference type="PROSITE" id="PS50950"/>
    </source>
</evidence>
<feature type="compositionally biased region" description="Low complexity" evidence="8">
    <location>
        <begin position="1245"/>
        <end position="1267"/>
    </location>
</feature>
<feature type="compositionally biased region" description="Pro residues" evidence="8">
    <location>
        <begin position="1268"/>
        <end position="1299"/>
    </location>
</feature>
<dbReference type="InterPro" id="IPR001683">
    <property type="entry name" value="PX_dom"/>
</dbReference>
<dbReference type="PROSITE" id="PS50195">
    <property type="entry name" value="PX"/>
    <property type="match status" value="1"/>
</dbReference>
<evidence type="ECO:0000256" key="1">
    <source>
        <dbReference type="ARBA" id="ARBA00004496"/>
    </source>
</evidence>
<name>A0A653CM06_CALMS</name>
<feature type="compositionally biased region" description="Low complexity" evidence="8">
    <location>
        <begin position="1220"/>
        <end position="1229"/>
    </location>
</feature>
<evidence type="ECO:0000256" key="2">
    <source>
        <dbReference type="ARBA" id="ARBA00022490"/>
    </source>
</evidence>
<feature type="compositionally biased region" description="Acidic residues" evidence="8">
    <location>
        <begin position="26"/>
        <end position="43"/>
    </location>
</feature>
<feature type="domain" description="WH2" evidence="12">
    <location>
        <begin position="1306"/>
        <end position="1325"/>
    </location>
</feature>
<dbReference type="InterPro" id="IPR038441">
    <property type="entry name" value="THAP_Znf_sf"/>
</dbReference>
<proteinExistence type="predicted"/>
<dbReference type="PANTHER" id="PTHR22999">
    <property type="entry name" value="PX SERINE/THREONINE KINASE PXK"/>
    <property type="match status" value="1"/>
</dbReference>
<dbReference type="PROSITE" id="PS51082">
    <property type="entry name" value="WH2"/>
    <property type="match status" value="1"/>
</dbReference>
<evidence type="ECO:0000256" key="3">
    <source>
        <dbReference type="ARBA" id="ARBA00022723"/>
    </source>
</evidence>
<evidence type="ECO:0000256" key="4">
    <source>
        <dbReference type="ARBA" id="ARBA00022771"/>
    </source>
</evidence>
<dbReference type="SMART" id="SM00220">
    <property type="entry name" value="S_TKc"/>
    <property type="match status" value="1"/>
</dbReference>
<evidence type="ECO:0000256" key="5">
    <source>
        <dbReference type="ARBA" id="ARBA00022833"/>
    </source>
</evidence>
<dbReference type="GO" id="GO:0005886">
    <property type="term" value="C:plasma membrane"/>
    <property type="evidence" value="ECO:0007669"/>
    <property type="project" value="TreeGrafter"/>
</dbReference>
<evidence type="ECO:0000256" key="6">
    <source>
        <dbReference type="ARBA" id="ARBA00023125"/>
    </source>
</evidence>
<gene>
    <name evidence="13" type="ORF">CALMAC_LOCUS10220</name>
</gene>
<dbReference type="InterPro" id="IPR051837">
    <property type="entry name" value="SortingNexin/PXDomain-PKLike"/>
</dbReference>
<dbReference type="GO" id="GO:0003779">
    <property type="term" value="F:actin binding"/>
    <property type="evidence" value="ECO:0007669"/>
    <property type="project" value="InterPro"/>
</dbReference>
<organism evidence="13 14">
    <name type="scientific">Callosobruchus maculatus</name>
    <name type="common">Southern cowpea weevil</name>
    <name type="synonym">Pulse bruchid</name>
    <dbReference type="NCBI Taxonomy" id="64391"/>
    <lineage>
        <taxon>Eukaryota</taxon>
        <taxon>Metazoa</taxon>
        <taxon>Ecdysozoa</taxon>
        <taxon>Arthropoda</taxon>
        <taxon>Hexapoda</taxon>
        <taxon>Insecta</taxon>
        <taxon>Pterygota</taxon>
        <taxon>Neoptera</taxon>
        <taxon>Endopterygota</taxon>
        <taxon>Coleoptera</taxon>
        <taxon>Polyphaga</taxon>
        <taxon>Cucujiformia</taxon>
        <taxon>Chrysomeloidea</taxon>
        <taxon>Chrysomelidae</taxon>
        <taxon>Bruchinae</taxon>
        <taxon>Bruchini</taxon>
        <taxon>Callosobruchus</taxon>
    </lineage>
</organism>
<dbReference type="GO" id="GO:0006622">
    <property type="term" value="P:protein targeting to lysosome"/>
    <property type="evidence" value="ECO:0007669"/>
    <property type="project" value="TreeGrafter"/>
</dbReference>
<feature type="region of interest" description="Disordered" evidence="8">
    <location>
        <begin position="1197"/>
        <end position="1307"/>
    </location>
</feature>
<evidence type="ECO:0000259" key="12">
    <source>
        <dbReference type="PROSITE" id="PS51082"/>
    </source>
</evidence>
<evidence type="ECO:0000313" key="13">
    <source>
        <dbReference type="EMBL" id="VEN48944.1"/>
    </source>
</evidence>
<dbReference type="GO" id="GO:0005769">
    <property type="term" value="C:early endosome"/>
    <property type="evidence" value="ECO:0007669"/>
    <property type="project" value="TreeGrafter"/>
</dbReference>
<dbReference type="Proteomes" id="UP000410492">
    <property type="component" value="Unassembled WGS sequence"/>
</dbReference>
<dbReference type="FunFam" id="1.10.510.10:FF:000830">
    <property type="entry name" value="PX domain-containing serine/threonine kinase"/>
    <property type="match status" value="1"/>
</dbReference>
<dbReference type="PROSITE" id="PS50950">
    <property type="entry name" value="ZF_THAP"/>
    <property type="match status" value="4"/>
</dbReference>
<dbReference type="Gene3D" id="1.10.510.10">
    <property type="entry name" value="Transferase(Phosphotransferase) domain 1"/>
    <property type="match status" value="1"/>
</dbReference>
<dbReference type="PANTHER" id="PTHR22999:SF40">
    <property type="entry name" value="PX DOMAIN-CONTAINING PROTEIN KINASE-LIKE PROTEIN"/>
    <property type="match status" value="1"/>
</dbReference>
<feature type="region of interest" description="Disordered" evidence="8">
    <location>
        <begin position="1"/>
        <end position="147"/>
    </location>
</feature>
<dbReference type="SMART" id="SM00312">
    <property type="entry name" value="PX"/>
    <property type="match status" value="1"/>
</dbReference>